<dbReference type="EC" id="3.6.1.1" evidence="2"/>
<evidence type="ECO:0000256" key="3">
    <source>
        <dbReference type="ARBA" id="ARBA00022723"/>
    </source>
</evidence>
<dbReference type="Proteomes" id="UP000298616">
    <property type="component" value="Chromosome"/>
</dbReference>
<dbReference type="GO" id="GO:0005737">
    <property type="term" value="C:cytoplasm"/>
    <property type="evidence" value="ECO:0007669"/>
    <property type="project" value="InterPro"/>
</dbReference>
<comment type="cofactor">
    <cofactor evidence="1">
        <name>Mg(2+)</name>
        <dbReference type="ChEBI" id="CHEBI:18420"/>
    </cofactor>
</comment>
<evidence type="ECO:0000256" key="4">
    <source>
        <dbReference type="ARBA" id="ARBA00022801"/>
    </source>
</evidence>
<dbReference type="GO" id="GO:0004427">
    <property type="term" value="F:inorganic diphosphate phosphatase activity"/>
    <property type="evidence" value="ECO:0007669"/>
    <property type="project" value="UniProtKB-EC"/>
</dbReference>
<dbReference type="PANTHER" id="PTHR10286">
    <property type="entry name" value="INORGANIC PYROPHOSPHATASE"/>
    <property type="match status" value="1"/>
</dbReference>
<keyword evidence="5" id="KW-0460">Magnesium</keyword>
<evidence type="ECO:0000256" key="1">
    <source>
        <dbReference type="ARBA" id="ARBA00001946"/>
    </source>
</evidence>
<dbReference type="EMBL" id="CP028923">
    <property type="protein sequence ID" value="QCK15139.1"/>
    <property type="molecule type" value="Genomic_DNA"/>
</dbReference>
<evidence type="ECO:0000256" key="2">
    <source>
        <dbReference type="ARBA" id="ARBA00012146"/>
    </source>
</evidence>
<organism evidence="6 7">
    <name type="scientific">Mangrovivirga cuniculi</name>
    <dbReference type="NCBI Taxonomy" id="2715131"/>
    <lineage>
        <taxon>Bacteria</taxon>
        <taxon>Pseudomonadati</taxon>
        <taxon>Bacteroidota</taxon>
        <taxon>Cytophagia</taxon>
        <taxon>Cytophagales</taxon>
        <taxon>Mangrovivirgaceae</taxon>
        <taxon>Mangrovivirga</taxon>
    </lineage>
</organism>
<dbReference type="SUPFAM" id="SSF50324">
    <property type="entry name" value="Inorganic pyrophosphatase"/>
    <property type="match status" value="1"/>
</dbReference>
<evidence type="ECO:0000313" key="7">
    <source>
        <dbReference type="Proteomes" id="UP000298616"/>
    </source>
</evidence>
<dbReference type="InterPro" id="IPR036649">
    <property type="entry name" value="Pyrophosphatase_sf"/>
</dbReference>
<dbReference type="KEGG" id="fpf:DCC35_10475"/>
<gene>
    <name evidence="6" type="ORF">DCC35_10475</name>
</gene>
<protein>
    <recommendedName>
        <fullName evidence="2">inorganic diphosphatase</fullName>
        <ecNumber evidence="2">3.6.1.1</ecNumber>
    </recommendedName>
</protein>
<dbReference type="AlphaFoldDB" id="A0A4D7JG38"/>
<proteinExistence type="predicted"/>
<dbReference type="Pfam" id="PF00719">
    <property type="entry name" value="Pyrophosphatase"/>
    <property type="match status" value="1"/>
</dbReference>
<keyword evidence="7" id="KW-1185">Reference proteome</keyword>
<reference evidence="6 7" key="1">
    <citation type="submission" date="2018-04" db="EMBL/GenBank/DDBJ databases">
        <title>Complete genome uncultured novel isolate.</title>
        <authorList>
            <person name="Merlino G."/>
        </authorList>
    </citation>
    <scope>NUCLEOTIDE SEQUENCE [LARGE SCALE GENOMIC DNA]</scope>
    <source>
        <strain evidence="7">R1DC9</strain>
    </source>
</reference>
<dbReference type="GO" id="GO:0000287">
    <property type="term" value="F:magnesium ion binding"/>
    <property type="evidence" value="ECO:0007669"/>
    <property type="project" value="InterPro"/>
</dbReference>
<dbReference type="Gene3D" id="3.90.80.10">
    <property type="entry name" value="Inorganic pyrophosphatase"/>
    <property type="match status" value="1"/>
</dbReference>
<dbReference type="GO" id="GO:0006796">
    <property type="term" value="P:phosphate-containing compound metabolic process"/>
    <property type="evidence" value="ECO:0007669"/>
    <property type="project" value="InterPro"/>
</dbReference>
<dbReference type="OrthoDB" id="5187599at2"/>
<evidence type="ECO:0000313" key="6">
    <source>
        <dbReference type="EMBL" id="QCK15139.1"/>
    </source>
</evidence>
<evidence type="ECO:0000256" key="5">
    <source>
        <dbReference type="ARBA" id="ARBA00022842"/>
    </source>
</evidence>
<keyword evidence="4" id="KW-0378">Hydrolase</keyword>
<sequence>MKIYLLVFILSGIPILGQNNIEMLVEIPAGTITKYEMNKESGELLPDSLNGKIRIIDFLGYPGNYGFIKNTMLSKNEGGDGDPLDVLLISAPLSGGRSIEIRPIAILKLIDNGEKDDKIIAVPESGSVSNLQNIDSFEEFKLNYPKVMEIIKLWFTNYKGKGTVSFVGWENELEAIKLIERSTIH</sequence>
<name>A0A4D7JG38_9BACT</name>
<dbReference type="PROSITE" id="PS00387">
    <property type="entry name" value="PPASE"/>
    <property type="match status" value="1"/>
</dbReference>
<dbReference type="InterPro" id="IPR008162">
    <property type="entry name" value="Pyrophosphatase"/>
</dbReference>
<dbReference type="RefSeq" id="WP_137090724.1">
    <property type="nucleotide sequence ID" value="NZ_CP028923.1"/>
</dbReference>
<accession>A0A4D7JG38</accession>
<keyword evidence="3" id="KW-0479">Metal-binding</keyword>